<keyword evidence="5" id="KW-0514">Muscle protein</keyword>
<dbReference type="GO" id="GO:0045735">
    <property type="term" value="F:nutrient reservoir activity"/>
    <property type="evidence" value="ECO:0007669"/>
    <property type="project" value="UniProtKB-KW"/>
</dbReference>
<name>A0A212ENI3_DANPL</name>
<dbReference type="InterPro" id="IPR005203">
    <property type="entry name" value="Hemocyanin_C"/>
</dbReference>
<feature type="domain" description="EF-hand" evidence="9">
    <location>
        <begin position="926"/>
        <end position="961"/>
    </location>
</feature>
<dbReference type="SUPFAM" id="SSF48050">
    <property type="entry name" value="Hemocyanin, N-terminal domain"/>
    <property type="match status" value="1"/>
</dbReference>
<dbReference type="InterPro" id="IPR002048">
    <property type="entry name" value="EF_hand_dom"/>
</dbReference>
<dbReference type="InParanoid" id="A0A212ENI3"/>
<evidence type="ECO:0000256" key="5">
    <source>
        <dbReference type="ARBA" id="ARBA00023179"/>
    </source>
</evidence>
<keyword evidence="4" id="KW-0106">Calcium</keyword>
<dbReference type="Pfam" id="PF03723">
    <property type="entry name" value="Hemocyanin_C"/>
    <property type="match status" value="1"/>
</dbReference>
<protein>
    <submittedName>
        <fullName evidence="10">Troponin C 25D</fullName>
    </submittedName>
</protein>
<organism evidence="10 11">
    <name type="scientific">Danaus plexippus plexippus</name>
    <dbReference type="NCBI Taxonomy" id="278856"/>
    <lineage>
        <taxon>Eukaryota</taxon>
        <taxon>Metazoa</taxon>
        <taxon>Ecdysozoa</taxon>
        <taxon>Arthropoda</taxon>
        <taxon>Hexapoda</taxon>
        <taxon>Insecta</taxon>
        <taxon>Pterygota</taxon>
        <taxon>Neoptera</taxon>
        <taxon>Endopterygota</taxon>
        <taxon>Lepidoptera</taxon>
        <taxon>Glossata</taxon>
        <taxon>Ditrysia</taxon>
        <taxon>Papilionoidea</taxon>
        <taxon>Nymphalidae</taxon>
        <taxon>Danainae</taxon>
        <taxon>Danaini</taxon>
        <taxon>Danaina</taxon>
        <taxon>Danaus</taxon>
        <taxon>Danaus</taxon>
    </lineage>
</organism>
<dbReference type="SUPFAM" id="SSF47473">
    <property type="entry name" value="EF-hand"/>
    <property type="match status" value="1"/>
</dbReference>
<dbReference type="PANTHER" id="PTHR11511:SF5">
    <property type="entry name" value="FAT-BODY PROTEIN 1-RELATED"/>
    <property type="match status" value="1"/>
</dbReference>
<dbReference type="InterPro" id="IPR005204">
    <property type="entry name" value="Hemocyanin_N"/>
</dbReference>
<dbReference type="Gene3D" id="2.60.40.1520">
    <property type="entry name" value="Hemocyanin, C-terminal domain"/>
    <property type="match status" value="1"/>
</dbReference>
<dbReference type="Pfam" id="PF03722">
    <property type="entry name" value="Hemocyanin_N"/>
    <property type="match status" value="1"/>
</dbReference>
<dbReference type="Gene3D" id="1.10.238.10">
    <property type="entry name" value="EF-hand"/>
    <property type="match status" value="2"/>
</dbReference>
<dbReference type="InterPro" id="IPR014756">
    <property type="entry name" value="Ig_E-set"/>
</dbReference>
<keyword evidence="2" id="KW-0677">Repeat</keyword>
<dbReference type="PANTHER" id="PTHR11511">
    <property type="entry name" value="LARVAL STORAGE PROTEIN/PHENOLOXIDASE"/>
    <property type="match status" value="1"/>
</dbReference>
<dbReference type="PROSITE" id="PS00210">
    <property type="entry name" value="HEMOCYANIN_2"/>
    <property type="match status" value="1"/>
</dbReference>
<dbReference type="SUPFAM" id="SSF81296">
    <property type="entry name" value="E set domains"/>
    <property type="match status" value="1"/>
</dbReference>
<gene>
    <name evidence="10" type="ORF">KGM_216055</name>
</gene>
<dbReference type="eggNOG" id="ENOG502QR98">
    <property type="taxonomic scope" value="Eukaryota"/>
</dbReference>
<dbReference type="InterPro" id="IPR018247">
    <property type="entry name" value="EF_Hand_1_Ca_BS"/>
</dbReference>
<dbReference type="Pfam" id="PF00372">
    <property type="entry name" value="Hemocyanin_M"/>
    <property type="match status" value="1"/>
</dbReference>
<feature type="domain" description="EF-hand" evidence="9">
    <location>
        <begin position="962"/>
        <end position="994"/>
    </location>
</feature>
<evidence type="ECO:0000313" key="11">
    <source>
        <dbReference type="Proteomes" id="UP000007151"/>
    </source>
</evidence>
<evidence type="ECO:0000256" key="7">
    <source>
        <dbReference type="ARBA" id="ARBA00038202"/>
    </source>
</evidence>
<evidence type="ECO:0000256" key="3">
    <source>
        <dbReference type="ARBA" id="ARBA00022761"/>
    </source>
</evidence>
<dbReference type="PROSITE" id="PS50222">
    <property type="entry name" value="EF_HAND_2"/>
    <property type="match status" value="3"/>
</dbReference>
<evidence type="ECO:0000313" key="10">
    <source>
        <dbReference type="EMBL" id="OWR43052.1"/>
    </source>
</evidence>
<keyword evidence="8" id="KW-0732">Signal</keyword>
<evidence type="ECO:0000256" key="8">
    <source>
        <dbReference type="SAM" id="SignalP"/>
    </source>
</evidence>
<comment type="similarity">
    <text evidence="7">Belongs to the troponin C family.</text>
</comment>
<dbReference type="Gene3D" id="1.20.1370.10">
    <property type="entry name" value="Hemocyanin, N-terminal domain"/>
    <property type="match status" value="1"/>
</dbReference>
<keyword evidence="11" id="KW-1185">Reference proteome</keyword>
<dbReference type="STRING" id="278856.A0A212ENI3"/>
<feature type="chain" id="PRO_5012871767" evidence="8">
    <location>
        <begin position="19"/>
        <end position="994"/>
    </location>
</feature>
<dbReference type="AlphaFoldDB" id="A0A212ENI3"/>
<dbReference type="PROSITE" id="PS00018">
    <property type="entry name" value="EF_HAND_1"/>
    <property type="match status" value="1"/>
</dbReference>
<dbReference type="GO" id="GO:0005615">
    <property type="term" value="C:extracellular space"/>
    <property type="evidence" value="ECO:0007669"/>
    <property type="project" value="UniProtKB-ARBA"/>
</dbReference>
<dbReference type="InterPro" id="IPR013788">
    <property type="entry name" value="Hemocyanin/hexamerin"/>
</dbReference>
<dbReference type="InterPro" id="IPR037020">
    <property type="entry name" value="Hemocyanin_C_sf"/>
</dbReference>
<dbReference type="KEGG" id="dpl:KGM_216055"/>
<dbReference type="SUPFAM" id="SSF48056">
    <property type="entry name" value="Di-copper centre-containing domain"/>
    <property type="match status" value="1"/>
</dbReference>
<evidence type="ECO:0000256" key="2">
    <source>
        <dbReference type="ARBA" id="ARBA00022737"/>
    </source>
</evidence>
<evidence type="ECO:0000256" key="1">
    <source>
        <dbReference type="ARBA" id="ARBA00022723"/>
    </source>
</evidence>
<feature type="domain" description="EF-hand" evidence="9">
    <location>
        <begin position="850"/>
        <end position="885"/>
    </location>
</feature>
<keyword evidence="1" id="KW-0479">Metal-binding</keyword>
<dbReference type="SMART" id="SM00054">
    <property type="entry name" value="EFh"/>
    <property type="match status" value="4"/>
</dbReference>
<dbReference type="EMBL" id="AGBW02013638">
    <property type="protein sequence ID" value="OWR43052.1"/>
    <property type="molecule type" value="Genomic_DNA"/>
</dbReference>
<dbReference type="InterPro" id="IPR011992">
    <property type="entry name" value="EF-hand-dom_pair"/>
</dbReference>
<dbReference type="FunFam" id="1.10.238.10:FF:000103">
    <property type="entry name" value="Troponin C Ib"/>
    <property type="match status" value="1"/>
</dbReference>
<proteinExistence type="inferred from homology"/>
<dbReference type="FunFam" id="1.10.238.10:FF:000273">
    <property type="entry name" value="troponin C"/>
    <property type="match status" value="1"/>
</dbReference>
<sequence>MKTLTLVFILGLLVLSDAFLIKVPTTAGTSRIAPVGWVHVQKLLLPLFENVCEESQDPTVVRLNEEFKLDPKLGNYLKPDVIDNLLNLKATKGLLEKGQIFTEYKSSHLDELKAVFDVLYYANDFNTFYKAACWARQNLNCGLFVDAVYLALLSRRDTEKISIPPPYELLPNYFVQKDFIIKASSLIRGEEITTDTVRNEGNAYILDVNYTTNFYDDSDVNLAYFHEDVGLNSYYFLTKLKNCQWLNDNGSVKNNGQYIYHTLKQLNARYNLERYANGLPELVGIDWDYLNESPYDPMLIYSNGNSFSERMSINNDNELINVLKNMESNLPAVVMHMRDNGYNKSEILNHLMDILVKDERSYENLALQILSDSDSDSYSVLEHYMTTVRDPIFWKLNKKIIDMVDNALSILPTYTRNQLYIPGVEVQNVEVKKMITSFDNFEFDVTDALKTESDEIKFHVKMSQNRLNHKPFTFKINVASLVAQKALIKIFIGPKVMPGELAKKKNLFMLLDCFETNLKIGSNVITRASNEMTDFSEDLISQDIVYKKVLDTEFGIDALPLKSVTSQIKFPSRLALPKGTSTGLPLQVFVFIAPYIKANVGGSRANVELNSDAIFSPGYPLDLDIEIQELFNLPNALVKDIIITHKSESLNTDSKLGNNYKDGVNTRPWQKDEIDYVNNQNSLLALAERPAFTKKTFDYKSKKNQYGKRPDYSNKYSEKDKEIKTNEQNLDKNDAISEVNPEPENMEIINNIYITPEISRKVELDTDESQGNGYKFLLDKDEMYNVIHKEVNEDYNMKNKFIPRNEKDVSYKVVVDKDDLNNILHKEVNEEVKSKLNKYEKDSKDTDDDQKMAMLRKAFQMFDTTKSGYIDVLKISTILNTMGQLFDDSELQALIDENDPESTGKINFDGFCNIASHFLEEEDAEAMQQELKEAFRLYDREGNGYITTSTLKEILAALDDKLSNADLDGIIAEIDTDGSGTVDFDEFMEMMTGD</sequence>
<reference evidence="10 11" key="1">
    <citation type="journal article" date="2011" name="Cell">
        <title>The monarch butterfly genome yields insights into long-distance migration.</title>
        <authorList>
            <person name="Zhan S."/>
            <person name="Merlin C."/>
            <person name="Boore J.L."/>
            <person name="Reppert S.M."/>
        </authorList>
    </citation>
    <scope>NUCLEOTIDE SEQUENCE [LARGE SCALE GENOMIC DNA]</scope>
    <source>
        <strain evidence="10">F-2</strain>
    </source>
</reference>
<dbReference type="Gene3D" id="1.10.1280.10">
    <property type="entry name" value="Di-copper center containing domain from catechol oxidase"/>
    <property type="match status" value="1"/>
</dbReference>
<dbReference type="Pfam" id="PF13499">
    <property type="entry name" value="EF-hand_7"/>
    <property type="match status" value="2"/>
</dbReference>
<dbReference type="CDD" id="cd00051">
    <property type="entry name" value="EFh"/>
    <property type="match status" value="1"/>
</dbReference>
<dbReference type="InterPro" id="IPR036697">
    <property type="entry name" value="Hemocyanin_N_sf"/>
</dbReference>
<dbReference type="Proteomes" id="UP000007151">
    <property type="component" value="Unassembled WGS sequence"/>
</dbReference>
<feature type="signal peptide" evidence="8">
    <location>
        <begin position="1"/>
        <end position="18"/>
    </location>
</feature>
<comment type="caution">
    <text evidence="10">The sequence shown here is derived from an EMBL/GenBank/DDBJ whole genome shotgun (WGS) entry which is preliminary data.</text>
</comment>
<dbReference type="PRINTS" id="PR00187">
    <property type="entry name" value="HAEMOCYANIN"/>
</dbReference>
<dbReference type="GO" id="GO:0005509">
    <property type="term" value="F:calcium ion binding"/>
    <property type="evidence" value="ECO:0007669"/>
    <property type="project" value="InterPro"/>
</dbReference>
<comment type="similarity">
    <text evidence="6">Belongs to the hemocyanin family.</text>
</comment>
<dbReference type="InterPro" id="IPR000896">
    <property type="entry name" value="Hemocyanin/hexamerin_mid_dom"/>
</dbReference>
<keyword evidence="3" id="KW-0758">Storage protein</keyword>
<evidence type="ECO:0000256" key="4">
    <source>
        <dbReference type="ARBA" id="ARBA00022837"/>
    </source>
</evidence>
<accession>A0A212ENI3</accession>
<dbReference type="InterPro" id="IPR008922">
    <property type="entry name" value="Di-copper_centre_dom_sf"/>
</dbReference>
<evidence type="ECO:0000259" key="9">
    <source>
        <dbReference type="PROSITE" id="PS50222"/>
    </source>
</evidence>
<evidence type="ECO:0000256" key="6">
    <source>
        <dbReference type="ARBA" id="ARBA00038082"/>
    </source>
</evidence>